<evidence type="ECO:0000313" key="3">
    <source>
        <dbReference type="Proteomes" id="UP001293254"/>
    </source>
</evidence>
<dbReference type="Proteomes" id="UP001293254">
    <property type="component" value="Unassembled WGS sequence"/>
</dbReference>
<evidence type="ECO:0000313" key="2">
    <source>
        <dbReference type="EMBL" id="KAK4427920.1"/>
    </source>
</evidence>
<feature type="compositionally biased region" description="Polar residues" evidence="1">
    <location>
        <begin position="78"/>
        <end position="98"/>
    </location>
</feature>
<protein>
    <submittedName>
        <fullName evidence="2">Uncharacterized protein</fullName>
    </submittedName>
</protein>
<keyword evidence="3" id="KW-1185">Reference proteome</keyword>
<gene>
    <name evidence="2" type="ORF">Salat_1561000</name>
</gene>
<dbReference type="AlphaFoldDB" id="A0AAE1YD44"/>
<name>A0AAE1YD44_9LAMI</name>
<proteinExistence type="predicted"/>
<reference evidence="2" key="2">
    <citation type="journal article" date="2024" name="Plant">
        <title>Genomic evolution and insights into agronomic trait innovations of Sesamum species.</title>
        <authorList>
            <person name="Miao H."/>
            <person name="Wang L."/>
            <person name="Qu L."/>
            <person name="Liu H."/>
            <person name="Sun Y."/>
            <person name="Le M."/>
            <person name="Wang Q."/>
            <person name="Wei S."/>
            <person name="Zheng Y."/>
            <person name="Lin W."/>
            <person name="Duan Y."/>
            <person name="Cao H."/>
            <person name="Xiong S."/>
            <person name="Wang X."/>
            <person name="Wei L."/>
            <person name="Li C."/>
            <person name="Ma Q."/>
            <person name="Ju M."/>
            <person name="Zhao R."/>
            <person name="Li G."/>
            <person name="Mu C."/>
            <person name="Tian Q."/>
            <person name="Mei H."/>
            <person name="Zhang T."/>
            <person name="Gao T."/>
            <person name="Zhang H."/>
        </authorList>
    </citation>
    <scope>NUCLEOTIDE SEQUENCE</scope>
    <source>
        <strain evidence="2">3651</strain>
    </source>
</reference>
<dbReference type="EMBL" id="JACGWO010000005">
    <property type="protein sequence ID" value="KAK4427920.1"/>
    <property type="molecule type" value="Genomic_DNA"/>
</dbReference>
<accession>A0AAE1YD44</accession>
<evidence type="ECO:0000256" key="1">
    <source>
        <dbReference type="SAM" id="MobiDB-lite"/>
    </source>
</evidence>
<feature type="compositionally biased region" description="Low complexity" evidence="1">
    <location>
        <begin position="99"/>
        <end position="116"/>
    </location>
</feature>
<sequence length="234" mass="25404">MLLSHESPLPLYGLVGFLATFYRDLRRNFRFLRIQFSLMDSGFSRVQAALSLTESEDDGVLIASREATPFGPWLRATNLPTGRNRTLSGSRQTPTPHFSSPSHPSSARASAPSQSHHTPRGASIFGSFPAPVLTTSHSPAHNCPHTPTDIPTPPPDHDIPPDHPTPLIELPSHPIPPPAPTLITPLPQPPILAIPPPPLRCISPRTSLWSHTILLYSPCCSETDTHSSPPPPEN</sequence>
<feature type="region of interest" description="Disordered" evidence="1">
    <location>
        <begin position="72"/>
        <end position="163"/>
    </location>
</feature>
<comment type="caution">
    <text evidence="2">The sequence shown here is derived from an EMBL/GenBank/DDBJ whole genome shotgun (WGS) entry which is preliminary data.</text>
</comment>
<organism evidence="2 3">
    <name type="scientific">Sesamum alatum</name>
    <dbReference type="NCBI Taxonomy" id="300844"/>
    <lineage>
        <taxon>Eukaryota</taxon>
        <taxon>Viridiplantae</taxon>
        <taxon>Streptophyta</taxon>
        <taxon>Embryophyta</taxon>
        <taxon>Tracheophyta</taxon>
        <taxon>Spermatophyta</taxon>
        <taxon>Magnoliopsida</taxon>
        <taxon>eudicotyledons</taxon>
        <taxon>Gunneridae</taxon>
        <taxon>Pentapetalae</taxon>
        <taxon>asterids</taxon>
        <taxon>lamiids</taxon>
        <taxon>Lamiales</taxon>
        <taxon>Pedaliaceae</taxon>
        <taxon>Sesamum</taxon>
    </lineage>
</organism>
<reference evidence="2" key="1">
    <citation type="submission" date="2020-06" db="EMBL/GenBank/DDBJ databases">
        <authorList>
            <person name="Li T."/>
            <person name="Hu X."/>
            <person name="Zhang T."/>
            <person name="Song X."/>
            <person name="Zhang H."/>
            <person name="Dai N."/>
            <person name="Sheng W."/>
            <person name="Hou X."/>
            <person name="Wei L."/>
        </authorList>
    </citation>
    <scope>NUCLEOTIDE SEQUENCE</scope>
    <source>
        <strain evidence="2">3651</strain>
        <tissue evidence="2">Leaf</tissue>
    </source>
</reference>